<keyword evidence="2" id="KW-0378">Hydrolase</keyword>
<dbReference type="InterPro" id="IPR051916">
    <property type="entry name" value="GPI-anchor_lipid_remodeler"/>
</dbReference>
<evidence type="ECO:0000313" key="3">
    <source>
        <dbReference type="Proteomes" id="UP000052167"/>
    </source>
</evidence>
<keyword evidence="2" id="KW-0255">Endonuclease</keyword>
<feature type="domain" description="Endonuclease/exonuclease/phosphatase" evidence="1">
    <location>
        <begin position="4"/>
        <end position="279"/>
    </location>
</feature>
<dbReference type="PANTHER" id="PTHR14859:SF15">
    <property type="entry name" value="ENDONUCLEASE_EXONUCLEASE_PHOSPHATASE DOMAIN-CONTAINING PROTEIN"/>
    <property type="match status" value="1"/>
</dbReference>
<dbReference type="AlphaFoldDB" id="A0A922TAE8"/>
<organism evidence="2 3">
    <name type="scientific">Pseudorhizobium pelagicum</name>
    <dbReference type="NCBI Taxonomy" id="1509405"/>
    <lineage>
        <taxon>Bacteria</taxon>
        <taxon>Pseudomonadati</taxon>
        <taxon>Pseudomonadota</taxon>
        <taxon>Alphaproteobacteria</taxon>
        <taxon>Hyphomicrobiales</taxon>
        <taxon>Rhizobiaceae</taxon>
        <taxon>Rhizobium/Agrobacterium group</taxon>
        <taxon>Pseudorhizobium</taxon>
    </lineage>
</organism>
<dbReference type="OrthoDB" id="155529at2"/>
<name>A0A922TAE8_9HYPH</name>
<dbReference type="RefSeq" id="WP_037162703.1">
    <property type="nucleotide sequence ID" value="NZ_CAJXID010000020.1"/>
</dbReference>
<proteinExistence type="predicted"/>
<dbReference type="InterPro" id="IPR005135">
    <property type="entry name" value="Endo/exonuclease/phosphatase"/>
</dbReference>
<keyword evidence="2" id="KW-0540">Nuclease</keyword>
<dbReference type="Pfam" id="PF03372">
    <property type="entry name" value="Exo_endo_phos"/>
    <property type="match status" value="1"/>
</dbReference>
<gene>
    <name evidence="2" type="ORF">GV68_11075</name>
</gene>
<dbReference type="EMBL" id="JOKJ01000020">
    <property type="protein sequence ID" value="KEQ05388.1"/>
    <property type="molecule type" value="Genomic_DNA"/>
</dbReference>
<evidence type="ECO:0000313" key="2">
    <source>
        <dbReference type="EMBL" id="KEQ05388.1"/>
    </source>
</evidence>
<comment type="caution">
    <text evidence="2">The sequence shown here is derived from an EMBL/GenBank/DDBJ whole genome shotgun (WGS) entry which is preliminary data.</text>
</comment>
<dbReference type="SUPFAM" id="SSF56219">
    <property type="entry name" value="DNase I-like"/>
    <property type="match status" value="1"/>
</dbReference>
<dbReference type="Proteomes" id="UP000052167">
    <property type="component" value="Unassembled WGS sequence"/>
</dbReference>
<keyword evidence="3" id="KW-1185">Reference proteome</keyword>
<dbReference type="GO" id="GO:0006506">
    <property type="term" value="P:GPI anchor biosynthetic process"/>
    <property type="evidence" value="ECO:0007669"/>
    <property type="project" value="TreeGrafter"/>
</dbReference>
<accession>A0A922TAE8</accession>
<protein>
    <submittedName>
        <fullName evidence="2">Endonuclease</fullName>
    </submittedName>
</protein>
<evidence type="ECO:0000259" key="1">
    <source>
        <dbReference type="Pfam" id="PF03372"/>
    </source>
</evidence>
<sequence length="287" mass="32050">MKLASYNIQYGIGLDGRYDLKRIADSIADADIILLQEVTRGFSRNGAVDMVAELEALFPRHFSSFAAPCDVLLGIDETEGRAVERRLQFGNMVLSRWPMLAIRHLLLPRSRTFEKLNLQRGAVEAVIATPSGPLRVYSVHLDHVSPDERIEQIRFLKARALNYIAEGGALTGAEEFGFANPPLPEDFVMMGDFNMTPESPEYVEMVGRTDSYGERVSRANQMVDVCARLGVVTPDSYTWVKSPGDGTERMHLDHCFVNAQLAARLRSARVDHQALGSDHFPVWLELA</sequence>
<dbReference type="PANTHER" id="PTHR14859">
    <property type="entry name" value="CALCOFLUOR WHITE HYPERSENSITIVE PROTEIN PRECURSOR"/>
    <property type="match status" value="1"/>
</dbReference>
<reference evidence="2 3" key="1">
    <citation type="submission" date="2014-06" db="EMBL/GenBank/DDBJ databases">
        <title>Rhizobium pelagicum/R2-400B4.</title>
        <authorList>
            <person name="Kimes N.E."/>
            <person name="Lopez-Perez M."/>
        </authorList>
    </citation>
    <scope>NUCLEOTIDE SEQUENCE [LARGE SCALE GENOMIC DNA]</scope>
    <source>
        <strain evidence="2 3">R2-400B4</strain>
    </source>
</reference>
<dbReference type="InterPro" id="IPR036691">
    <property type="entry name" value="Endo/exonu/phosph_ase_sf"/>
</dbReference>
<dbReference type="GO" id="GO:0004519">
    <property type="term" value="F:endonuclease activity"/>
    <property type="evidence" value="ECO:0007669"/>
    <property type="project" value="UniProtKB-KW"/>
</dbReference>
<dbReference type="Gene3D" id="3.60.10.10">
    <property type="entry name" value="Endonuclease/exonuclease/phosphatase"/>
    <property type="match status" value="1"/>
</dbReference>
<dbReference type="GO" id="GO:0016020">
    <property type="term" value="C:membrane"/>
    <property type="evidence" value="ECO:0007669"/>
    <property type="project" value="GOC"/>
</dbReference>